<dbReference type="Proteomes" id="UP000068167">
    <property type="component" value="Chromosome"/>
</dbReference>
<sequence>MKTLEFLSELNTAPQGWGFWIDRQQIEANHVGQYSFENDRLPKSFVDIGSLAELAHQRQKYILSHLDSNGNVEELAQEWVQTLLANLTT</sequence>
<gene>
    <name evidence="1" type="ORF">VL20_3271</name>
</gene>
<accession>A0A0K1S2A4</accession>
<reference evidence="1 2" key="1">
    <citation type="journal article" date="2016" name="Stand. Genomic Sci.">
        <title>Complete genome sequence and genomic characterization of Microcystis panniformis FACHB 1757 by third-generation sequencing.</title>
        <authorList>
            <person name="Zhang J.Y."/>
            <person name="Guan R."/>
            <person name="Zhang H.J."/>
            <person name="Li H."/>
            <person name="Xiao P."/>
            <person name="Yu G.L."/>
            <person name="Du L."/>
            <person name="Cao D.M."/>
            <person name="Zhu B.C."/>
            <person name="Li R.H."/>
            <person name="Lu Z.H."/>
        </authorList>
    </citation>
    <scope>NUCLEOTIDE SEQUENCE [LARGE SCALE GENOMIC DNA]</scope>
    <source>
        <strain evidence="1 2">FACHB-1757</strain>
    </source>
</reference>
<name>A0A0K1S2A4_9CHRO</name>
<evidence type="ECO:0000313" key="1">
    <source>
        <dbReference type="EMBL" id="AKV68284.1"/>
    </source>
</evidence>
<dbReference type="KEGG" id="mpk:VL20_3271"/>
<proteinExistence type="predicted"/>
<dbReference type="PATRIC" id="fig|1638788.3.peg.3300"/>
<dbReference type="RefSeq" id="WP_052276791.1">
    <property type="nucleotide sequence ID" value="NZ_CP011339.1"/>
</dbReference>
<organism evidence="1 2">
    <name type="scientific">Microcystis panniformis FACHB-1757</name>
    <dbReference type="NCBI Taxonomy" id="1638788"/>
    <lineage>
        <taxon>Bacteria</taxon>
        <taxon>Bacillati</taxon>
        <taxon>Cyanobacteriota</taxon>
        <taxon>Cyanophyceae</taxon>
        <taxon>Oscillatoriophycideae</taxon>
        <taxon>Chroococcales</taxon>
        <taxon>Microcystaceae</taxon>
        <taxon>Microcystis</taxon>
    </lineage>
</organism>
<protein>
    <submittedName>
        <fullName evidence="1">Uncharacterized protein</fullName>
    </submittedName>
</protein>
<keyword evidence="2" id="KW-1185">Reference proteome</keyword>
<dbReference type="EMBL" id="CP011339">
    <property type="protein sequence ID" value="AKV68284.1"/>
    <property type="molecule type" value="Genomic_DNA"/>
</dbReference>
<dbReference type="AlphaFoldDB" id="A0A0K1S2A4"/>
<evidence type="ECO:0000313" key="2">
    <source>
        <dbReference type="Proteomes" id="UP000068167"/>
    </source>
</evidence>